<accession>A0AAD5P8M8</accession>
<comment type="caution">
    <text evidence="2">The sequence shown here is derived from an EMBL/GenBank/DDBJ whole genome shotgun (WGS) entry which is preliminary data.</text>
</comment>
<name>A0AAD5P8M8_9FUNG</name>
<dbReference type="AlphaFoldDB" id="A0AAD5P8M8"/>
<protein>
    <submittedName>
        <fullName evidence="2">Uncharacterized protein</fullName>
    </submittedName>
</protein>
<feature type="compositionally biased region" description="Low complexity" evidence="1">
    <location>
        <begin position="84"/>
        <end position="94"/>
    </location>
</feature>
<organism evidence="2 3">
    <name type="scientific">Phascolomyces articulosus</name>
    <dbReference type="NCBI Taxonomy" id="60185"/>
    <lineage>
        <taxon>Eukaryota</taxon>
        <taxon>Fungi</taxon>
        <taxon>Fungi incertae sedis</taxon>
        <taxon>Mucoromycota</taxon>
        <taxon>Mucoromycotina</taxon>
        <taxon>Mucoromycetes</taxon>
        <taxon>Mucorales</taxon>
        <taxon>Lichtheimiaceae</taxon>
        <taxon>Phascolomyces</taxon>
    </lineage>
</organism>
<evidence type="ECO:0000313" key="3">
    <source>
        <dbReference type="Proteomes" id="UP001209540"/>
    </source>
</evidence>
<dbReference type="Proteomes" id="UP001209540">
    <property type="component" value="Unassembled WGS sequence"/>
</dbReference>
<reference evidence="2" key="2">
    <citation type="submission" date="2023-02" db="EMBL/GenBank/DDBJ databases">
        <authorList>
            <consortium name="DOE Joint Genome Institute"/>
            <person name="Mondo S.J."/>
            <person name="Chang Y."/>
            <person name="Wang Y."/>
            <person name="Ahrendt S."/>
            <person name="Andreopoulos W."/>
            <person name="Barry K."/>
            <person name="Beard J."/>
            <person name="Benny G.L."/>
            <person name="Blankenship S."/>
            <person name="Bonito G."/>
            <person name="Cuomo C."/>
            <person name="Desiro A."/>
            <person name="Gervers K.A."/>
            <person name="Hundley H."/>
            <person name="Kuo A."/>
            <person name="LaButti K."/>
            <person name="Lang B.F."/>
            <person name="Lipzen A."/>
            <person name="O'Donnell K."/>
            <person name="Pangilinan J."/>
            <person name="Reynolds N."/>
            <person name="Sandor L."/>
            <person name="Smith M.W."/>
            <person name="Tsang A."/>
            <person name="Grigoriev I.V."/>
            <person name="Stajich J.E."/>
            <person name="Spatafora J.W."/>
        </authorList>
    </citation>
    <scope>NUCLEOTIDE SEQUENCE</scope>
    <source>
        <strain evidence="2">RSA 2281</strain>
    </source>
</reference>
<proteinExistence type="predicted"/>
<reference evidence="2" key="1">
    <citation type="journal article" date="2022" name="IScience">
        <title>Evolution of zygomycete secretomes and the origins of terrestrial fungal ecologies.</title>
        <authorList>
            <person name="Chang Y."/>
            <person name="Wang Y."/>
            <person name="Mondo S."/>
            <person name="Ahrendt S."/>
            <person name="Andreopoulos W."/>
            <person name="Barry K."/>
            <person name="Beard J."/>
            <person name="Benny G.L."/>
            <person name="Blankenship S."/>
            <person name="Bonito G."/>
            <person name="Cuomo C."/>
            <person name="Desiro A."/>
            <person name="Gervers K.A."/>
            <person name="Hundley H."/>
            <person name="Kuo A."/>
            <person name="LaButti K."/>
            <person name="Lang B.F."/>
            <person name="Lipzen A."/>
            <person name="O'Donnell K."/>
            <person name="Pangilinan J."/>
            <person name="Reynolds N."/>
            <person name="Sandor L."/>
            <person name="Smith M.E."/>
            <person name="Tsang A."/>
            <person name="Grigoriev I.V."/>
            <person name="Stajich J.E."/>
            <person name="Spatafora J.W."/>
        </authorList>
    </citation>
    <scope>NUCLEOTIDE SEQUENCE</scope>
    <source>
        <strain evidence="2">RSA 2281</strain>
    </source>
</reference>
<feature type="region of interest" description="Disordered" evidence="1">
    <location>
        <begin position="82"/>
        <end position="102"/>
    </location>
</feature>
<keyword evidence="3" id="KW-1185">Reference proteome</keyword>
<evidence type="ECO:0000256" key="1">
    <source>
        <dbReference type="SAM" id="MobiDB-lite"/>
    </source>
</evidence>
<evidence type="ECO:0000313" key="2">
    <source>
        <dbReference type="EMBL" id="KAI9248498.1"/>
    </source>
</evidence>
<gene>
    <name evidence="2" type="ORF">BDA99DRAFT_228270</name>
</gene>
<sequence>MGVRKEEMLFFLRQSLDLKLQHDILLCKEEDKGTARQLLLSGPRGHLFYLYPTLCRMITCDDPTVVGLIRDCLQIAGTEIGLGSSLSPSSSSSSIKHQLVDL</sequence>
<dbReference type="EMBL" id="JAIXMP010000038">
    <property type="protein sequence ID" value="KAI9248498.1"/>
    <property type="molecule type" value="Genomic_DNA"/>
</dbReference>